<dbReference type="InterPro" id="IPR000835">
    <property type="entry name" value="HTH_MarR-typ"/>
</dbReference>
<dbReference type="InterPro" id="IPR036390">
    <property type="entry name" value="WH_DNA-bd_sf"/>
</dbReference>
<dbReference type="Gene3D" id="1.10.10.10">
    <property type="entry name" value="Winged helix-like DNA-binding domain superfamily/Winged helix DNA-binding domain"/>
    <property type="match status" value="1"/>
</dbReference>
<evidence type="ECO:0000313" key="7">
    <source>
        <dbReference type="EMBL" id="RHF89329.1"/>
    </source>
</evidence>
<comment type="caution">
    <text evidence="6">The sequence shown here is derived from an EMBL/GenBank/DDBJ whole genome shotgun (WGS) entry which is preliminary data.</text>
</comment>
<reference evidence="8 9" key="1">
    <citation type="submission" date="2018-08" db="EMBL/GenBank/DDBJ databases">
        <title>A genome reference for cultivated species of the human gut microbiota.</title>
        <authorList>
            <person name="Zou Y."/>
            <person name="Xue W."/>
            <person name="Luo G."/>
        </authorList>
    </citation>
    <scope>NUCLEOTIDE SEQUENCE [LARGE SCALE GENOMIC DNA]</scope>
    <source>
        <strain evidence="7 10">AM23-22</strain>
        <strain evidence="6 8">AM43-2</strain>
        <strain evidence="5 9">AM44-11BH</strain>
    </source>
</reference>
<dbReference type="EMBL" id="QSFO01000023">
    <property type="protein sequence ID" value="RHA51887.1"/>
    <property type="molecule type" value="Genomic_DNA"/>
</dbReference>
<dbReference type="Proteomes" id="UP000284779">
    <property type="component" value="Unassembled WGS sequence"/>
</dbReference>
<dbReference type="GO" id="GO:0003700">
    <property type="term" value="F:DNA-binding transcription factor activity"/>
    <property type="evidence" value="ECO:0007669"/>
    <property type="project" value="InterPro"/>
</dbReference>
<dbReference type="Proteomes" id="UP000284598">
    <property type="component" value="Unassembled WGS sequence"/>
</dbReference>
<dbReference type="EMBL" id="QRHR01000004">
    <property type="protein sequence ID" value="RHF89329.1"/>
    <property type="molecule type" value="Genomic_DNA"/>
</dbReference>
<dbReference type="RefSeq" id="WP_117900789.1">
    <property type="nucleotide sequence ID" value="NZ_CATZTO010000006.1"/>
</dbReference>
<dbReference type="PRINTS" id="PR00598">
    <property type="entry name" value="HTHMARR"/>
</dbReference>
<sequence>MDDKKKYYEEKAKELLNFNMMAKQSKMSDNLHKMARGEAIMLECLAHSDNGLMPNEIAKSAHVSTARVAAFLKAVEKKGYIQRISLEGDRRKVNIVLTDIGWDAVKGRRERMLKGVVAYLERLGEEDTENLLRILEKTRTIMKENNDMKGKQ</sequence>
<name>A0A413RU95_9FIRM</name>
<evidence type="ECO:0000256" key="1">
    <source>
        <dbReference type="ARBA" id="ARBA00023015"/>
    </source>
</evidence>
<proteinExistence type="predicted"/>
<dbReference type="SUPFAM" id="SSF46785">
    <property type="entry name" value="Winged helix' DNA-binding domain"/>
    <property type="match status" value="1"/>
</dbReference>
<dbReference type="InterPro" id="IPR036388">
    <property type="entry name" value="WH-like_DNA-bd_sf"/>
</dbReference>
<dbReference type="EMBL" id="QSFD01000001">
    <property type="protein sequence ID" value="RHA20833.1"/>
    <property type="molecule type" value="Genomic_DNA"/>
</dbReference>
<dbReference type="PANTHER" id="PTHR42756">
    <property type="entry name" value="TRANSCRIPTIONAL REGULATOR, MARR"/>
    <property type="match status" value="1"/>
</dbReference>
<protein>
    <submittedName>
        <fullName evidence="6">MarR family transcriptional regulator</fullName>
    </submittedName>
</protein>
<organism evidence="6 8">
    <name type="scientific">Eubacterium ventriosum</name>
    <dbReference type="NCBI Taxonomy" id="39496"/>
    <lineage>
        <taxon>Bacteria</taxon>
        <taxon>Bacillati</taxon>
        <taxon>Bacillota</taxon>
        <taxon>Clostridia</taxon>
        <taxon>Eubacteriales</taxon>
        <taxon>Eubacteriaceae</taxon>
        <taxon>Eubacterium</taxon>
    </lineage>
</organism>
<evidence type="ECO:0000259" key="4">
    <source>
        <dbReference type="PROSITE" id="PS50995"/>
    </source>
</evidence>
<keyword evidence="3" id="KW-0804">Transcription</keyword>
<evidence type="ECO:0000256" key="3">
    <source>
        <dbReference type="ARBA" id="ARBA00023163"/>
    </source>
</evidence>
<evidence type="ECO:0000313" key="5">
    <source>
        <dbReference type="EMBL" id="RHA20833.1"/>
    </source>
</evidence>
<keyword evidence="1" id="KW-0805">Transcription regulation</keyword>
<gene>
    <name evidence="7" type="ORF">DW652_05995</name>
    <name evidence="6" type="ORF">DW929_12015</name>
    <name evidence="5" type="ORF">DW944_01305</name>
</gene>
<dbReference type="PANTHER" id="PTHR42756:SF1">
    <property type="entry name" value="TRANSCRIPTIONAL REPRESSOR OF EMRAB OPERON"/>
    <property type="match status" value="1"/>
</dbReference>
<dbReference type="SMART" id="SM00347">
    <property type="entry name" value="HTH_MARR"/>
    <property type="match status" value="1"/>
</dbReference>
<feature type="domain" description="HTH marR-type" evidence="4">
    <location>
        <begin position="1"/>
        <end position="140"/>
    </location>
</feature>
<keyword evidence="9" id="KW-1185">Reference proteome</keyword>
<dbReference type="AlphaFoldDB" id="A0A413RU95"/>
<evidence type="ECO:0000313" key="6">
    <source>
        <dbReference type="EMBL" id="RHA51887.1"/>
    </source>
</evidence>
<evidence type="ECO:0000256" key="2">
    <source>
        <dbReference type="ARBA" id="ARBA00023125"/>
    </source>
</evidence>
<keyword evidence="2" id="KW-0238">DNA-binding</keyword>
<dbReference type="PROSITE" id="PS50995">
    <property type="entry name" value="HTH_MARR_2"/>
    <property type="match status" value="1"/>
</dbReference>
<evidence type="ECO:0000313" key="10">
    <source>
        <dbReference type="Proteomes" id="UP000286186"/>
    </source>
</evidence>
<evidence type="ECO:0000313" key="9">
    <source>
        <dbReference type="Proteomes" id="UP000284779"/>
    </source>
</evidence>
<dbReference type="Pfam" id="PF01047">
    <property type="entry name" value="MarR"/>
    <property type="match status" value="1"/>
</dbReference>
<dbReference type="Proteomes" id="UP000286186">
    <property type="component" value="Unassembled WGS sequence"/>
</dbReference>
<accession>A0A413RU95</accession>
<evidence type="ECO:0000313" key="8">
    <source>
        <dbReference type="Proteomes" id="UP000284598"/>
    </source>
</evidence>
<dbReference type="GO" id="GO:0003677">
    <property type="term" value="F:DNA binding"/>
    <property type="evidence" value="ECO:0007669"/>
    <property type="project" value="UniProtKB-KW"/>
</dbReference>